<name>A0A6B2MKY6_9BURK</name>
<dbReference type="RefSeq" id="WP_163125372.1">
    <property type="nucleotide sequence ID" value="NZ_JAAEAM010000032.1"/>
</dbReference>
<reference evidence="1" key="1">
    <citation type="submission" date="2019-11" db="EMBL/GenBank/DDBJ databases">
        <title>Burkholderia cenocepacia CF.</title>
        <authorList>
            <person name="Vianna E.F."/>
            <person name="Marques E.A."/>
            <person name="Albano R.M."/>
            <person name="Leao R.S."/>
        </authorList>
    </citation>
    <scope>NUCLEOTIDE SEQUENCE</scope>
    <source>
        <strain evidence="1">MS-2140</strain>
    </source>
</reference>
<accession>A0A6B2MKY6</accession>
<protein>
    <submittedName>
        <fullName evidence="1">Uncharacterized protein</fullName>
    </submittedName>
</protein>
<proteinExistence type="predicted"/>
<organism evidence="1">
    <name type="scientific">Burkholderia cenocepacia</name>
    <dbReference type="NCBI Taxonomy" id="95486"/>
    <lineage>
        <taxon>Bacteria</taxon>
        <taxon>Pseudomonadati</taxon>
        <taxon>Pseudomonadota</taxon>
        <taxon>Betaproteobacteria</taxon>
        <taxon>Burkholderiales</taxon>
        <taxon>Burkholderiaceae</taxon>
        <taxon>Burkholderia</taxon>
        <taxon>Burkholderia cepacia complex</taxon>
    </lineage>
</organism>
<sequence>MPLSSIVRAAFRFRIGTAACAVLTAPDDASLVISVADRPAGGAQTQPDDGMSLAESGAGRRIARRGVVRRNAVLIRTGSHS</sequence>
<comment type="caution">
    <text evidence="1">The sequence shown here is derived from an EMBL/GenBank/DDBJ whole genome shotgun (WGS) entry which is preliminary data.</text>
</comment>
<dbReference type="EMBL" id="JAAEAM010000032">
    <property type="protein sequence ID" value="NDV75441.1"/>
    <property type="molecule type" value="Genomic_DNA"/>
</dbReference>
<dbReference type="AlphaFoldDB" id="A0A6B2MKY6"/>
<gene>
    <name evidence="1" type="ORF">GFJ35_25705</name>
</gene>
<evidence type="ECO:0000313" key="1">
    <source>
        <dbReference type="EMBL" id="NDV75441.1"/>
    </source>
</evidence>